<feature type="transmembrane region" description="Helical" evidence="2">
    <location>
        <begin position="60"/>
        <end position="81"/>
    </location>
</feature>
<sequence length="128" mass="15700">MLFKKKRSSLDAEQHELVENAQKRIRQKKRLYYHFVVFLTGSLFAIIINKFLNILPEKNWFVWVITAWSFLFVIHFINVFFTSKFMGKEWERKQREKLIQKQKNRIAQLEKEIETEFESETKKKPDEE</sequence>
<accession>A0ABY3YN84</accession>
<evidence type="ECO:0000259" key="3">
    <source>
        <dbReference type="Pfam" id="PF13239"/>
    </source>
</evidence>
<reference evidence="4 5" key="1">
    <citation type="journal article" date="2018" name="Int. J. Syst. Evol. Microbiol.">
        <title>Zhouia spongiae sp. nov., isolated from a marine sponge.</title>
        <authorList>
            <person name="Zhuang L."/>
            <person name="Lin B."/>
            <person name="Qin F."/>
            <person name="Luo L."/>
        </authorList>
    </citation>
    <scope>NUCLEOTIDE SEQUENCE [LARGE SCALE GENOMIC DNA]</scope>
    <source>
        <strain evidence="4 5">HN-Y44</strain>
    </source>
</reference>
<dbReference type="RefSeq" id="WP_242937546.1">
    <property type="nucleotide sequence ID" value="NZ_CP094326.1"/>
</dbReference>
<evidence type="ECO:0000256" key="2">
    <source>
        <dbReference type="SAM" id="Phobius"/>
    </source>
</evidence>
<organism evidence="4 5">
    <name type="scientific">Zhouia spongiae</name>
    <dbReference type="NCBI Taxonomy" id="2202721"/>
    <lineage>
        <taxon>Bacteria</taxon>
        <taxon>Pseudomonadati</taxon>
        <taxon>Bacteroidota</taxon>
        <taxon>Flavobacteriia</taxon>
        <taxon>Flavobacteriales</taxon>
        <taxon>Flavobacteriaceae</taxon>
        <taxon>Zhouia</taxon>
    </lineage>
</organism>
<gene>
    <name evidence="4" type="ORF">MQE36_02075</name>
</gene>
<keyword evidence="2" id="KW-0472">Membrane</keyword>
<protein>
    <submittedName>
        <fullName evidence="4">2TM domain-containing protein</fullName>
    </submittedName>
</protein>
<evidence type="ECO:0000313" key="4">
    <source>
        <dbReference type="EMBL" id="UNY99146.1"/>
    </source>
</evidence>
<name>A0ABY3YN84_9FLAO</name>
<dbReference type="EMBL" id="CP094326">
    <property type="protein sequence ID" value="UNY99146.1"/>
    <property type="molecule type" value="Genomic_DNA"/>
</dbReference>
<proteinExistence type="predicted"/>
<keyword evidence="5" id="KW-1185">Reference proteome</keyword>
<dbReference type="Proteomes" id="UP000829476">
    <property type="component" value="Chromosome"/>
</dbReference>
<keyword evidence="1" id="KW-0175">Coiled coil</keyword>
<evidence type="ECO:0000313" key="5">
    <source>
        <dbReference type="Proteomes" id="UP000829476"/>
    </source>
</evidence>
<feature type="domain" description="2TM" evidence="3">
    <location>
        <begin position="19"/>
        <end position="99"/>
    </location>
</feature>
<evidence type="ECO:0000256" key="1">
    <source>
        <dbReference type="SAM" id="Coils"/>
    </source>
</evidence>
<dbReference type="InterPro" id="IPR025698">
    <property type="entry name" value="2TM_dom"/>
</dbReference>
<feature type="coiled-coil region" evidence="1">
    <location>
        <begin position="92"/>
        <end position="119"/>
    </location>
</feature>
<feature type="transmembrane region" description="Helical" evidence="2">
    <location>
        <begin position="31"/>
        <end position="48"/>
    </location>
</feature>
<dbReference type="Pfam" id="PF13239">
    <property type="entry name" value="2TM"/>
    <property type="match status" value="1"/>
</dbReference>
<keyword evidence="2" id="KW-1133">Transmembrane helix</keyword>
<keyword evidence="2" id="KW-0812">Transmembrane</keyword>